<sequence length="147" mass="16369">GSAGPARKTRRPELEMQKVIPCCVNQLLSATLVDNVFKVREVVVSQVVIVGIIRQAERAPNGILYKIDDMTSKPIEAQHWLGREETEQTTPLLVGVYAKVFGVLQGSTQARRLEILTIRLVKNLNAVMINILDTVNAHMILWKAAQN</sequence>
<evidence type="ECO:0000256" key="1">
    <source>
        <dbReference type="ARBA" id="ARBA00004123"/>
    </source>
</evidence>
<evidence type="ECO:0000256" key="3">
    <source>
        <dbReference type="ARBA" id="ARBA00023242"/>
    </source>
</evidence>
<dbReference type="AlphaFoldDB" id="H0XTS9"/>
<dbReference type="InterPro" id="IPR012340">
    <property type="entry name" value="NA-bd_OB-fold"/>
</dbReference>
<keyword evidence="2" id="KW-0238">DNA-binding</keyword>
<reference evidence="4" key="3">
    <citation type="submission" date="2025-09" db="UniProtKB">
        <authorList>
            <consortium name="Ensembl"/>
        </authorList>
    </citation>
    <scope>IDENTIFICATION</scope>
</reference>
<dbReference type="Gene3D" id="2.40.50.140">
    <property type="entry name" value="Nucleic acid-binding proteins"/>
    <property type="match status" value="1"/>
</dbReference>
<dbReference type="GO" id="GO:0035861">
    <property type="term" value="C:site of double-strand break"/>
    <property type="evidence" value="ECO:0007669"/>
    <property type="project" value="TreeGrafter"/>
</dbReference>
<keyword evidence="5" id="KW-1185">Reference proteome</keyword>
<dbReference type="GO" id="GO:0000781">
    <property type="term" value="C:chromosome, telomeric region"/>
    <property type="evidence" value="ECO:0007669"/>
    <property type="project" value="TreeGrafter"/>
</dbReference>
<dbReference type="EMBL" id="AAQR03063975">
    <property type="status" value="NOT_ANNOTATED_CDS"/>
    <property type="molecule type" value="Genomic_DNA"/>
</dbReference>
<dbReference type="OMA" id="TEDCALM"/>
<dbReference type="HOGENOM" id="CLU_051033_2_0_1"/>
<dbReference type="Proteomes" id="UP000005225">
    <property type="component" value="Unassembled WGS sequence"/>
</dbReference>
<dbReference type="GO" id="GO:0005662">
    <property type="term" value="C:DNA replication factor A complex"/>
    <property type="evidence" value="ECO:0007669"/>
    <property type="project" value="TreeGrafter"/>
</dbReference>
<dbReference type="InParanoid" id="H0XTS9"/>
<accession>H0XTS9</accession>
<reference evidence="5" key="1">
    <citation type="submission" date="2011-03" db="EMBL/GenBank/DDBJ databases">
        <title>Version 3 of the genome sequence of Otolemur garnettii (Bushbaby).</title>
        <authorList>
            <consortium name="The Broad Institute Genome Sequencing Platform"/>
            <person name="Di Palma F."/>
            <person name="Johnson J."/>
            <person name="Lander E.S."/>
            <person name="Lindblad-Toh K."/>
            <person name="Jaffe D.B."/>
            <person name="Gnerre S."/>
            <person name="MacCallum I."/>
            <person name="Przybylski D."/>
            <person name="Ribeiro F.J."/>
            <person name="Burton J.N."/>
            <person name="Walker B.J."/>
            <person name="Sharpe T."/>
            <person name="Hall G."/>
        </authorList>
    </citation>
    <scope>NUCLEOTIDE SEQUENCE [LARGE SCALE GENOMIC DNA]</scope>
</reference>
<dbReference type="GO" id="GO:0006260">
    <property type="term" value="P:DNA replication"/>
    <property type="evidence" value="ECO:0007669"/>
    <property type="project" value="TreeGrafter"/>
</dbReference>
<dbReference type="GO" id="GO:0000724">
    <property type="term" value="P:double-strand break repair via homologous recombination"/>
    <property type="evidence" value="ECO:0007669"/>
    <property type="project" value="TreeGrafter"/>
</dbReference>
<dbReference type="GO" id="GO:0003697">
    <property type="term" value="F:single-stranded DNA binding"/>
    <property type="evidence" value="ECO:0007669"/>
    <property type="project" value="TreeGrafter"/>
</dbReference>
<dbReference type="PANTHER" id="PTHR13989:SF53">
    <property type="entry name" value="REPLICATION PROTEIN A 30 KDA SUBUNIT"/>
    <property type="match status" value="1"/>
</dbReference>
<proteinExistence type="predicted"/>
<reference evidence="4" key="2">
    <citation type="submission" date="2025-08" db="UniProtKB">
        <authorList>
            <consortium name="Ensembl"/>
        </authorList>
    </citation>
    <scope>IDENTIFICATION</scope>
</reference>
<dbReference type="Ensembl" id="ENSOGAT00000012972.2">
    <property type="protein sequence ID" value="ENSOGAP00000019521.1"/>
    <property type="gene ID" value="ENSOGAG00000012971.2"/>
</dbReference>
<dbReference type="PANTHER" id="PTHR13989">
    <property type="entry name" value="REPLICATION PROTEIN A-RELATED"/>
    <property type="match status" value="1"/>
</dbReference>
<evidence type="ECO:0000256" key="2">
    <source>
        <dbReference type="ARBA" id="ARBA00023125"/>
    </source>
</evidence>
<evidence type="ECO:0000313" key="4">
    <source>
        <dbReference type="Ensembl" id="ENSOGAP00000019521.1"/>
    </source>
</evidence>
<dbReference type="eggNOG" id="KOG3108">
    <property type="taxonomic scope" value="Eukaryota"/>
</dbReference>
<keyword evidence="3" id="KW-0539">Nucleus</keyword>
<dbReference type="GeneTree" id="ENSGT00940000166006"/>
<evidence type="ECO:0008006" key="6">
    <source>
        <dbReference type="Google" id="ProtNLM"/>
    </source>
</evidence>
<name>H0XTS9_OTOGA</name>
<dbReference type="GO" id="GO:0006289">
    <property type="term" value="P:nucleotide-excision repair"/>
    <property type="evidence" value="ECO:0007669"/>
    <property type="project" value="TreeGrafter"/>
</dbReference>
<protein>
    <recommendedName>
        <fullName evidence="6">Replication protein A C-terminal domain-containing protein</fullName>
    </recommendedName>
</protein>
<dbReference type="SUPFAM" id="SSF50249">
    <property type="entry name" value="Nucleic acid-binding proteins"/>
    <property type="match status" value="1"/>
</dbReference>
<dbReference type="InterPro" id="IPR040260">
    <property type="entry name" value="RFA2-like"/>
</dbReference>
<organism evidence="4 5">
    <name type="scientific">Otolemur garnettii</name>
    <name type="common">Small-eared galago</name>
    <name type="synonym">Garnett's greater bushbaby</name>
    <dbReference type="NCBI Taxonomy" id="30611"/>
    <lineage>
        <taxon>Eukaryota</taxon>
        <taxon>Metazoa</taxon>
        <taxon>Chordata</taxon>
        <taxon>Craniata</taxon>
        <taxon>Vertebrata</taxon>
        <taxon>Euteleostomi</taxon>
        <taxon>Mammalia</taxon>
        <taxon>Eutheria</taxon>
        <taxon>Euarchontoglires</taxon>
        <taxon>Primates</taxon>
        <taxon>Strepsirrhini</taxon>
        <taxon>Lorisiformes</taxon>
        <taxon>Galagidae</taxon>
        <taxon>Otolemur</taxon>
    </lineage>
</organism>
<comment type="subcellular location">
    <subcellularLocation>
        <location evidence="1">Nucleus</location>
    </subcellularLocation>
</comment>
<dbReference type="STRING" id="30611.ENSOGAP00000019521"/>
<evidence type="ECO:0000313" key="5">
    <source>
        <dbReference type="Proteomes" id="UP000005225"/>
    </source>
</evidence>